<dbReference type="Gene3D" id="3.30.420.40">
    <property type="match status" value="1"/>
</dbReference>
<dbReference type="SUPFAM" id="SSF53067">
    <property type="entry name" value="Actin-like ATPase domain"/>
    <property type="match status" value="2"/>
</dbReference>
<dbReference type="InterPro" id="IPR004000">
    <property type="entry name" value="Actin"/>
</dbReference>
<dbReference type="Gene3D" id="3.90.640.10">
    <property type="entry name" value="Actin, Chain A, domain 4"/>
    <property type="match status" value="1"/>
</dbReference>
<dbReference type="EMBL" id="CABFNS010000833">
    <property type="protein sequence ID" value="VUC31509.1"/>
    <property type="molecule type" value="Genomic_DNA"/>
</dbReference>
<sequence>MAGSTIVIDNGTSALVGLGKQHWVGEEAWKVRGISKLRRPVEDGYITRFDDMELLWKEVFERYIHVDPEEHPILMTEEMRNAQHNREKTAQIVFESLGAPAFYLAKQSVLALYASGRASGTVFSSGYGQSFAVPIYEGFALQHAVSKLDIGGRDLTDFFNRLIGDRGYAISTNSEIAEASKRKGEVCYVAQYYARELSQHSAAPSMSVETPFELPDGKAVHVDKERTMVPEALFDLSMVGSEAGGAHYALQRSISRRLNKISGFRGTFTV</sequence>
<protein>
    <submittedName>
        <fullName evidence="2">Uncharacterized protein</fullName>
    </submittedName>
</protein>
<evidence type="ECO:0000313" key="3">
    <source>
        <dbReference type="Proteomes" id="UP000766486"/>
    </source>
</evidence>
<name>A0ABY6UMV0_BIOOC</name>
<gene>
    <name evidence="2" type="ORF">CLO192961_LOCUS305505</name>
</gene>
<dbReference type="InterPro" id="IPR043129">
    <property type="entry name" value="ATPase_NBD"/>
</dbReference>
<dbReference type="PANTHER" id="PTHR11937">
    <property type="entry name" value="ACTIN"/>
    <property type="match status" value="1"/>
</dbReference>
<evidence type="ECO:0000256" key="1">
    <source>
        <dbReference type="RuleBase" id="RU000487"/>
    </source>
</evidence>
<proteinExistence type="inferred from homology"/>
<evidence type="ECO:0000313" key="2">
    <source>
        <dbReference type="EMBL" id="VUC31509.1"/>
    </source>
</evidence>
<reference evidence="2 3" key="1">
    <citation type="submission" date="2019-06" db="EMBL/GenBank/DDBJ databases">
        <authorList>
            <person name="Broberg M."/>
        </authorList>
    </citation>
    <scope>NUCLEOTIDE SEQUENCE [LARGE SCALE GENOMIC DNA]</scope>
</reference>
<keyword evidence="3" id="KW-1185">Reference proteome</keyword>
<accession>A0ABY6UMV0</accession>
<comment type="caution">
    <text evidence="2">The sequence shown here is derived from an EMBL/GenBank/DDBJ whole genome shotgun (WGS) entry which is preliminary data.</text>
</comment>
<comment type="similarity">
    <text evidence="1">Belongs to the actin family.</text>
</comment>
<organism evidence="2 3">
    <name type="scientific">Bionectria ochroleuca</name>
    <name type="common">Gliocladium roseum</name>
    <dbReference type="NCBI Taxonomy" id="29856"/>
    <lineage>
        <taxon>Eukaryota</taxon>
        <taxon>Fungi</taxon>
        <taxon>Dikarya</taxon>
        <taxon>Ascomycota</taxon>
        <taxon>Pezizomycotina</taxon>
        <taxon>Sordariomycetes</taxon>
        <taxon>Hypocreomycetidae</taxon>
        <taxon>Hypocreales</taxon>
        <taxon>Bionectriaceae</taxon>
        <taxon>Clonostachys</taxon>
    </lineage>
</organism>
<dbReference type="Pfam" id="PF00022">
    <property type="entry name" value="Actin"/>
    <property type="match status" value="1"/>
</dbReference>
<dbReference type="SMART" id="SM00268">
    <property type="entry name" value="ACTIN"/>
    <property type="match status" value="1"/>
</dbReference>
<dbReference type="Proteomes" id="UP000766486">
    <property type="component" value="Unassembled WGS sequence"/>
</dbReference>
<dbReference type="PRINTS" id="PR00190">
    <property type="entry name" value="ACTIN"/>
</dbReference>